<accession>A0A1M4MWC5</accession>
<sequence>MSAQILSGISVGYGAFRNGSKSLVAALAVCVCTTTSALAAEVTIAALGDSLTQGYGLPQGEGFVPQLQDWLTARGEDVEVLNAGVSGDTTAGGLSRVDWTLTDNVDAMIVALGGNDLLRGIDPAVSRANLEGILLAAEERGVDVLLVGMTATSNYGTAYKEAFESMYPELAEAHDTLHYHSFFDALTEDGITEENIRTYMQPDGIHPNAEGVAKIVADLGPYVVELANKAR</sequence>
<dbReference type="InterPro" id="IPR036514">
    <property type="entry name" value="SGNH_hydro_sf"/>
</dbReference>
<feature type="chain" id="PRO_5012499689" evidence="1">
    <location>
        <begin position="40"/>
        <end position="231"/>
    </location>
</feature>
<keyword evidence="1" id="KW-0732">Signal</keyword>
<feature type="domain" description="SGNH hydrolase-type esterase" evidence="2">
    <location>
        <begin position="46"/>
        <end position="212"/>
    </location>
</feature>
<dbReference type="SUPFAM" id="SSF52266">
    <property type="entry name" value="SGNH hydrolase"/>
    <property type="match status" value="1"/>
</dbReference>
<dbReference type="InterPro" id="IPR051532">
    <property type="entry name" value="Ester_Hydrolysis_Enzymes"/>
</dbReference>
<gene>
    <name evidence="3" type="ORF">KARMA_0148</name>
</gene>
<dbReference type="Gene3D" id="3.40.50.1110">
    <property type="entry name" value="SGNH hydrolase"/>
    <property type="match status" value="1"/>
</dbReference>
<name>A0A1M4MWC5_9RHOB</name>
<dbReference type="PANTHER" id="PTHR30383">
    <property type="entry name" value="THIOESTERASE 1/PROTEASE 1/LYSOPHOSPHOLIPASE L1"/>
    <property type="match status" value="1"/>
</dbReference>
<proteinExistence type="predicted"/>
<dbReference type="EMBL" id="FMJB01000011">
    <property type="protein sequence ID" value="SCM65977.1"/>
    <property type="molecule type" value="Genomic_DNA"/>
</dbReference>
<evidence type="ECO:0000313" key="3">
    <source>
        <dbReference type="EMBL" id="SCM65977.1"/>
    </source>
</evidence>
<evidence type="ECO:0000259" key="2">
    <source>
        <dbReference type="Pfam" id="PF13472"/>
    </source>
</evidence>
<dbReference type="RefSeq" id="WP_072702485.1">
    <property type="nucleotide sequence ID" value="NZ_FMJB01000011.1"/>
</dbReference>
<keyword evidence="4" id="KW-1185">Reference proteome</keyword>
<evidence type="ECO:0000313" key="4">
    <source>
        <dbReference type="Proteomes" id="UP000184085"/>
    </source>
</evidence>
<feature type="signal peptide" evidence="1">
    <location>
        <begin position="1"/>
        <end position="39"/>
    </location>
</feature>
<dbReference type="PANTHER" id="PTHR30383:SF24">
    <property type="entry name" value="THIOESTERASE 1_PROTEASE 1_LYSOPHOSPHOLIPASE L1"/>
    <property type="match status" value="1"/>
</dbReference>
<dbReference type="GO" id="GO:0004622">
    <property type="term" value="F:phosphatidylcholine lysophospholipase activity"/>
    <property type="evidence" value="ECO:0007669"/>
    <property type="project" value="TreeGrafter"/>
</dbReference>
<reference evidence="4" key="1">
    <citation type="submission" date="2016-09" db="EMBL/GenBank/DDBJ databases">
        <authorList>
            <person name="Wibberg D."/>
        </authorList>
    </citation>
    <scope>NUCLEOTIDE SEQUENCE [LARGE SCALE GENOMIC DNA]</scope>
</reference>
<dbReference type="AlphaFoldDB" id="A0A1M4MWC5"/>
<dbReference type="Proteomes" id="UP000184085">
    <property type="component" value="Unassembled WGS sequence"/>
</dbReference>
<protein>
    <submittedName>
        <fullName evidence="3">Putative secreted protein</fullName>
    </submittedName>
</protein>
<dbReference type="InterPro" id="IPR013830">
    <property type="entry name" value="SGNH_hydro"/>
</dbReference>
<dbReference type="CDD" id="cd01822">
    <property type="entry name" value="Lysophospholipase_L1_like"/>
    <property type="match status" value="1"/>
</dbReference>
<dbReference type="Pfam" id="PF13472">
    <property type="entry name" value="Lipase_GDSL_2"/>
    <property type="match status" value="1"/>
</dbReference>
<evidence type="ECO:0000256" key="1">
    <source>
        <dbReference type="SAM" id="SignalP"/>
    </source>
</evidence>
<organism evidence="3 4">
    <name type="scientific">Donghicola eburneus</name>
    <dbReference type="NCBI Taxonomy" id="393278"/>
    <lineage>
        <taxon>Bacteria</taxon>
        <taxon>Pseudomonadati</taxon>
        <taxon>Pseudomonadota</taxon>
        <taxon>Alphaproteobacteria</taxon>
        <taxon>Rhodobacterales</taxon>
        <taxon>Roseobacteraceae</taxon>
        <taxon>Donghicola</taxon>
    </lineage>
</organism>